<dbReference type="AlphaFoldDB" id="A0AAN5YNW5"/>
<feature type="compositionally biased region" description="Low complexity" evidence="2">
    <location>
        <begin position="1"/>
        <end position="19"/>
    </location>
</feature>
<protein>
    <submittedName>
        <fullName evidence="3">Uncharacterized protein</fullName>
    </submittedName>
</protein>
<feature type="region of interest" description="Disordered" evidence="2">
    <location>
        <begin position="1"/>
        <end position="23"/>
    </location>
</feature>
<evidence type="ECO:0000313" key="4">
    <source>
        <dbReference type="Proteomes" id="UP000649114"/>
    </source>
</evidence>
<keyword evidence="1" id="KW-0175">Coiled coil</keyword>
<dbReference type="EMBL" id="JAAAPU010000074">
    <property type="protein sequence ID" value="KAF4203699.1"/>
    <property type="molecule type" value="Genomic_DNA"/>
</dbReference>
<comment type="caution">
    <text evidence="3">The sequence shown here is derived from an EMBL/GenBank/DDBJ whole genome shotgun (WGS) entry which is preliminary data.</text>
</comment>
<evidence type="ECO:0000256" key="2">
    <source>
        <dbReference type="SAM" id="MobiDB-lite"/>
    </source>
</evidence>
<organism evidence="3 4">
    <name type="scientific">Aspergillus lentulus</name>
    <dbReference type="NCBI Taxonomy" id="293939"/>
    <lineage>
        <taxon>Eukaryota</taxon>
        <taxon>Fungi</taxon>
        <taxon>Dikarya</taxon>
        <taxon>Ascomycota</taxon>
        <taxon>Pezizomycotina</taxon>
        <taxon>Eurotiomycetes</taxon>
        <taxon>Eurotiomycetidae</taxon>
        <taxon>Eurotiales</taxon>
        <taxon>Aspergillaceae</taxon>
        <taxon>Aspergillus</taxon>
        <taxon>Aspergillus subgen. Fumigati</taxon>
    </lineage>
</organism>
<gene>
    <name evidence="3" type="ORF">CNMCM8927_008462</name>
</gene>
<name>A0AAN5YNW5_ASPLE</name>
<sequence length="231" mass="26474">MPHRQPSSLLPFPSSPTLPNHMDQMQDMEDSFILVADTFLLERWQEDSLLSPEAQREQIFTEFVASASTVSRSKGYWIAYAGRQRNGSRNEDQFAGEVISLTDPTLHDFGADWHKVFLGIPQLLEFRGSANGYNKRLQKALQEVLDEEEEEDEEDEDDYTVYHWTLVVGRIGIVNRATLATEGWNADKVRNVSYDEWRRVVRSYHAEVDEAANITCVDDYILDENAGPTAR</sequence>
<reference evidence="3" key="2">
    <citation type="submission" date="2020-04" db="EMBL/GenBank/DDBJ databases">
        <authorList>
            <person name="Santos R.A.C."/>
            <person name="Steenwyk J.L."/>
            <person name="Rivero-Menendez O."/>
            <person name="Mead M.E."/>
            <person name="Silva L.P."/>
            <person name="Bastos R.W."/>
            <person name="Alastruey-Izquierdo A."/>
            <person name="Goldman G.H."/>
            <person name="Rokas A."/>
        </authorList>
    </citation>
    <scope>NUCLEOTIDE SEQUENCE</scope>
    <source>
        <strain evidence="3">CNM-CM8927</strain>
    </source>
</reference>
<reference evidence="3" key="1">
    <citation type="journal article" date="2020" name="bioRxiv">
        <title>Genomic and phenotypic heterogeneity of clinical isolates of the human pathogens Aspergillus fumigatus, Aspergillus lentulus and Aspergillus fumigatiaffinis.</title>
        <authorList>
            <person name="dos Santos R.A.C."/>
            <person name="Steenwyk J.L."/>
            <person name="Rivero-Menendez O."/>
            <person name="Mead M.E."/>
            <person name="Silva L.P."/>
            <person name="Bastos R.W."/>
            <person name="Alastruey-Izquierdo A."/>
            <person name="Goldman G.H."/>
            <person name="Rokas A."/>
        </authorList>
    </citation>
    <scope>NUCLEOTIDE SEQUENCE</scope>
    <source>
        <strain evidence="3">CNM-CM8927</strain>
    </source>
</reference>
<feature type="coiled-coil region" evidence="1">
    <location>
        <begin position="130"/>
        <end position="158"/>
    </location>
</feature>
<evidence type="ECO:0000313" key="3">
    <source>
        <dbReference type="EMBL" id="KAF4203699.1"/>
    </source>
</evidence>
<proteinExistence type="predicted"/>
<dbReference type="Proteomes" id="UP000649114">
    <property type="component" value="Unassembled WGS sequence"/>
</dbReference>
<evidence type="ECO:0000256" key="1">
    <source>
        <dbReference type="SAM" id="Coils"/>
    </source>
</evidence>
<accession>A0AAN5YNW5</accession>